<keyword evidence="3" id="KW-1133">Transmembrane helix</keyword>
<dbReference type="EMBL" id="KI669461">
    <property type="protein sequence ID" value="OCF58661.1"/>
    <property type="molecule type" value="Genomic_DNA"/>
</dbReference>
<gene>
    <name evidence="5" type="ORF">L486_03151</name>
</gene>
<dbReference type="Proteomes" id="UP000092583">
    <property type="component" value="Unassembled WGS sequence"/>
</dbReference>
<evidence type="ECO:0000313" key="5">
    <source>
        <dbReference type="EMBL" id="OCF58661.1"/>
    </source>
</evidence>
<dbReference type="GO" id="GO:0008194">
    <property type="term" value="F:UDP-glycosyltransferase activity"/>
    <property type="evidence" value="ECO:0007669"/>
    <property type="project" value="InterPro"/>
</dbReference>
<sequence length="492" mass="54936">MTVTRSRKPTLLFITPPEAGQANCHFAVISYLKAKHGDGVDIDLASYINLEKRIANQSGSEDEFTFHRIKGISLTDGLMRRFSNDEPKTFGYARTPSGLYGSILSAIRTTSIVQPDTPDEYVETARDVERIIQDVNPDYILVDSLMSSARDAIRKSGKKAILLTPNTAKEAALSEQGLGVFAIPAVCTAYKFPIPWYLLPANTFITLFFAICLFLIDGKHRKLNKARNQAGYEGVLPLFDRDSFSETSVICMSTVGAELPLIIPDWVRCCGPIIQKSERLQEVDPKLYDWCNLRATVLVSLGTNLKYSEKDANEMLRSLRVLLGIRKDIQVLWKLKKLGEYQLPESDTDGDGDRLRIVDWLEADPFGILQSGNVVCFVSHGGSNSYHEALYAGIPQVILPAWADCYDFTARSRYLGIGAWGNPKACPGCSEPELTKALLQVIGRTPEDVAAKTMRERARELGRLVTDNYTREGRDVAADHIWEEMERARREG</sequence>
<name>A0A1B9ISZ9_9TREE</name>
<feature type="transmembrane region" description="Helical" evidence="3">
    <location>
        <begin position="194"/>
        <end position="216"/>
    </location>
</feature>
<keyword evidence="3" id="KW-0472">Membrane</keyword>
<dbReference type="SUPFAM" id="SSF53756">
    <property type="entry name" value="UDP-Glycosyltransferase/glycogen phosphorylase"/>
    <property type="match status" value="1"/>
</dbReference>
<keyword evidence="3" id="KW-0812">Transmembrane</keyword>
<organism evidence="5 6">
    <name type="scientific">Kwoniella mangroviensis CBS 10435</name>
    <dbReference type="NCBI Taxonomy" id="1331196"/>
    <lineage>
        <taxon>Eukaryota</taxon>
        <taxon>Fungi</taxon>
        <taxon>Dikarya</taxon>
        <taxon>Basidiomycota</taxon>
        <taxon>Agaricomycotina</taxon>
        <taxon>Tremellomycetes</taxon>
        <taxon>Tremellales</taxon>
        <taxon>Cryptococcaceae</taxon>
        <taxon>Kwoniella</taxon>
    </lineage>
</organism>
<dbReference type="Gene3D" id="3.40.50.2000">
    <property type="entry name" value="Glycogen Phosphorylase B"/>
    <property type="match status" value="2"/>
</dbReference>
<dbReference type="InterPro" id="IPR010610">
    <property type="entry name" value="EryCIII-like_C"/>
</dbReference>
<evidence type="ECO:0000313" key="6">
    <source>
        <dbReference type="Proteomes" id="UP000092583"/>
    </source>
</evidence>
<feature type="domain" description="Erythromycin biosynthesis protein CIII-like C-terminal" evidence="4">
    <location>
        <begin position="353"/>
        <end position="456"/>
    </location>
</feature>
<dbReference type="OrthoDB" id="5835829at2759"/>
<evidence type="ECO:0000256" key="1">
    <source>
        <dbReference type="ARBA" id="ARBA00022676"/>
    </source>
</evidence>
<reference evidence="6" key="2">
    <citation type="submission" date="2013-12" db="EMBL/GenBank/DDBJ databases">
        <title>Evolution of pathogenesis and genome organization in the Tremellales.</title>
        <authorList>
            <person name="Cuomo C."/>
            <person name="Litvintseva A."/>
            <person name="Heitman J."/>
            <person name="Chen Y."/>
            <person name="Sun S."/>
            <person name="Springer D."/>
            <person name="Dromer F."/>
            <person name="Young S."/>
            <person name="Zeng Q."/>
            <person name="Chapman S."/>
            <person name="Gujja S."/>
            <person name="Saif S."/>
            <person name="Birren B."/>
        </authorList>
    </citation>
    <scope>NUCLEOTIDE SEQUENCE [LARGE SCALE GENOMIC DNA]</scope>
    <source>
        <strain evidence="6">CBS 10435</strain>
    </source>
</reference>
<protein>
    <recommendedName>
        <fullName evidence="4">Erythromycin biosynthesis protein CIII-like C-terminal domain-containing protein</fullName>
    </recommendedName>
</protein>
<dbReference type="PANTHER" id="PTHR48043:SF145">
    <property type="entry name" value="FI06409P-RELATED"/>
    <property type="match status" value="1"/>
</dbReference>
<dbReference type="PANTHER" id="PTHR48043">
    <property type="entry name" value="EG:EG0003.4 PROTEIN-RELATED"/>
    <property type="match status" value="1"/>
</dbReference>
<dbReference type="InterPro" id="IPR050271">
    <property type="entry name" value="UDP-glycosyltransferase"/>
</dbReference>
<proteinExistence type="predicted"/>
<dbReference type="AlphaFoldDB" id="A0A1B9ISZ9"/>
<evidence type="ECO:0000259" key="4">
    <source>
        <dbReference type="Pfam" id="PF06722"/>
    </source>
</evidence>
<evidence type="ECO:0000256" key="3">
    <source>
        <dbReference type="SAM" id="Phobius"/>
    </source>
</evidence>
<evidence type="ECO:0000256" key="2">
    <source>
        <dbReference type="ARBA" id="ARBA00022679"/>
    </source>
</evidence>
<accession>A0A1B9ISZ9</accession>
<dbReference type="GO" id="GO:0016758">
    <property type="term" value="F:hexosyltransferase activity"/>
    <property type="evidence" value="ECO:0007669"/>
    <property type="project" value="UniProtKB-ARBA"/>
</dbReference>
<dbReference type="Pfam" id="PF06722">
    <property type="entry name" value="EryCIII-like_C"/>
    <property type="match status" value="1"/>
</dbReference>
<keyword evidence="6" id="KW-1185">Reference proteome</keyword>
<keyword evidence="1" id="KW-0328">Glycosyltransferase</keyword>
<reference evidence="5 6" key="1">
    <citation type="submission" date="2013-07" db="EMBL/GenBank/DDBJ databases">
        <title>The Genome Sequence of Kwoniella mangroviensis CBS10435.</title>
        <authorList>
            <consortium name="The Broad Institute Genome Sequencing Platform"/>
            <person name="Cuomo C."/>
            <person name="Litvintseva A."/>
            <person name="Chen Y."/>
            <person name="Heitman J."/>
            <person name="Sun S."/>
            <person name="Springer D."/>
            <person name="Dromer F."/>
            <person name="Young S.K."/>
            <person name="Zeng Q."/>
            <person name="Gargeya S."/>
            <person name="Fitzgerald M."/>
            <person name="Abouelleil A."/>
            <person name="Alvarado L."/>
            <person name="Berlin A.M."/>
            <person name="Chapman S.B."/>
            <person name="Dewar J."/>
            <person name="Goldberg J."/>
            <person name="Griggs A."/>
            <person name="Gujja S."/>
            <person name="Hansen M."/>
            <person name="Howarth C."/>
            <person name="Imamovic A."/>
            <person name="Larimer J."/>
            <person name="McCowan C."/>
            <person name="Murphy C."/>
            <person name="Pearson M."/>
            <person name="Priest M."/>
            <person name="Roberts A."/>
            <person name="Saif S."/>
            <person name="Shea T."/>
            <person name="Sykes S."/>
            <person name="Wortman J."/>
            <person name="Nusbaum C."/>
            <person name="Birren B."/>
        </authorList>
    </citation>
    <scope>NUCLEOTIDE SEQUENCE [LARGE SCALE GENOMIC DNA]</scope>
    <source>
        <strain evidence="5 6">CBS 10435</strain>
    </source>
</reference>
<dbReference type="CDD" id="cd03784">
    <property type="entry name" value="GT1_Gtf-like"/>
    <property type="match status" value="1"/>
</dbReference>
<dbReference type="InterPro" id="IPR002213">
    <property type="entry name" value="UDP_glucos_trans"/>
</dbReference>
<keyword evidence="2" id="KW-0808">Transferase</keyword>